<accession>G8LDJ8</accession>
<dbReference type="EMBL" id="CP002886">
    <property type="protein sequence ID" value="AEW72585.1"/>
    <property type="molecule type" value="Genomic_DNA"/>
</dbReference>
<dbReference type="HOGENOM" id="CLU_115330_0_0_6"/>
<gene>
    <name evidence="1" type="ORF">EcWSU1_01146</name>
</gene>
<evidence type="ECO:0000313" key="1">
    <source>
        <dbReference type="EMBL" id="AEW72585.1"/>
    </source>
</evidence>
<dbReference type="eggNOG" id="ENOG5032MNM">
    <property type="taxonomic scope" value="Bacteria"/>
</dbReference>
<reference evidence="1 2" key="1">
    <citation type="journal article" date="2011" name="Stand. Genomic Sci.">
        <title>Complete genome of the onion pathogen Enterobacter cloacae EcWSU1.</title>
        <authorList>
            <person name="Humann J.L."/>
            <person name="Wildung M."/>
            <person name="Cheng C.H."/>
            <person name="Lee T."/>
            <person name="Stewart J.E."/>
            <person name="Drew J.C."/>
            <person name="Triplett E.W."/>
            <person name="Main D."/>
            <person name="Schroeder B.K."/>
        </authorList>
    </citation>
    <scope>NUCLEOTIDE SEQUENCE [LARGE SCALE GENOMIC DNA]</scope>
    <source>
        <strain evidence="1 2">EcWSU1</strain>
    </source>
</reference>
<protein>
    <submittedName>
        <fullName evidence="1">Uncharacterized protein</fullName>
    </submittedName>
</protein>
<dbReference type="Proteomes" id="UP000007838">
    <property type="component" value="Chromosome"/>
</dbReference>
<dbReference type="KEGG" id="eec:EcWSU1_01146"/>
<sequence length="206" mass="22825">MSRQRSSRYTTVALAEQPKGWPFLSCAVFLPPSALPPMSVGTYWMVWSFFKMENHMTTVPSLSYALSEESAIHHLIHLQLPESADLFELADACTAYVSVLVETDDAVTHATLCTRLLAVLKRLRARCDSALPPYLVEQLIAGEKIVSCVPDCWQDTSLQVDYALALTQAVMGGTLPANVAKELTGLLHDMVWLLAEFVKEPYITAH</sequence>
<evidence type="ECO:0000313" key="2">
    <source>
        <dbReference type="Proteomes" id="UP000007838"/>
    </source>
</evidence>
<dbReference type="AlphaFoldDB" id="G8LDJ8"/>
<name>G8LDJ8_9ENTR</name>
<proteinExistence type="predicted"/>
<organism evidence="1 2">
    <name type="scientific">Enterobacter ludwigii</name>
    <dbReference type="NCBI Taxonomy" id="299767"/>
    <lineage>
        <taxon>Bacteria</taxon>
        <taxon>Pseudomonadati</taxon>
        <taxon>Pseudomonadota</taxon>
        <taxon>Gammaproteobacteria</taxon>
        <taxon>Enterobacterales</taxon>
        <taxon>Enterobacteriaceae</taxon>
        <taxon>Enterobacter</taxon>
        <taxon>Enterobacter cloacae complex</taxon>
    </lineage>
</organism>